<feature type="compositionally biased region" description="Polar residues" evidence="1">
    <location>
        <begin position="75"/>
        <end position="90"/>
    </location>
</feature>
<keyword evidence="3" id="KW-1185">Reference proteome</keyword>
<dbReference type="EMBL" id="CAJNOC010000183">
    <property type="protein sequence ID" value="CAF0723890.1"/>
    <property type="molecule type" value="Genomic_DNA"/>
</dbReference>
<evidence type="ECO:0000313" key="3">
    <source>
        <dbReference type="Proteomes" id="UP000663879"/>
    </source>
</evidence>
<dbReference type="AlphaFoldDB" id="A0A813MMI1"/>
<feature type="region of interest" description="Disordered" evidence="1">
    <location>
        <begin position="75"/>
        <end position="105"/>
    </location>
</feature>
<dbReference type="Proteomes" id="UP000663879">
    <property type="component" value="Unassembled WGS sequence"/>
</dbReference>
<proteinExistence type="predicted"/>
<protein>
    <submittedName>
        <fullName evidence="2">Uncharacterized protein</fullName>
    </submittedName>
</protein>
<evidence type="ECO:0000256" key="1">
    <source>
        <dbReference type="SAM" id="MobiDB-lite"/>
    </source>
</evidence>
<gene>
    <name evidence="2" type="ORF">OXX778_LOCUS2368</name>
</gene>
<dbReference type="OrthoDB" id="10428570at2759"/>
<reference evidence="2" key="1">
    <citation type="submission" date="2021-02" db="EMBL/GenBank/DDBJ databases">
        <authorList>
            <person name="Nowell W R."/>
        </authorList>
    </citation>
    <scope>NUCLEOTIDE SEQUENCE</scope>
    <source>
        <strain evidence="2">Ploen Becks lab</strain>
    </source>
</reference>
<accession>A0A813MMI1</accession>
<comment type="caution">
    <text evidence="2">The sequence shown here is derived from an EMBL/GenBank/DDBJ whole genome shotgun (WGS) entry which is preliminary data.</text>
</comment>
<evidence type="ECO:0000313" key="2">
    <source>
        <dbReference type="EMBL" id="CAF0723890.1"/>
    </source>
</evidence>
<organism evidence="2 3">
    <name type="scientific">Brachionus calyciflorus</name>
    <dbReference type="NCBI Taxonomy" id="104777"/>
    <lineage>
        <taxon>Eukaryota</taxon>
        <taxon>Metazoa</taxon>
        <taxon>Spiralia</taxon>
        <taxon>Gnathifera</taxon>
        <taxon>Rotifera</taxon>
        <taxon>Eurotatoria</taxon>
        <taxon>Monogononta</taxon>
        <taxon>Pseudotrocha</taxon>
        <taxon>Ploima</taxon>
        <taxon>Brachionidae</taxon>
        <taxon>Brachionus</taxon>
    </lineage>
</organism>
<sequence length="134" mass="15574">MHSVRVTPSSSLNNENFLSLRTNQIDNLIGTPSMRPLSSRMNFLKIDMYPDRFSHIKTTRLEYPTPLLSSQETKANLVNSNTTSPNLSQNETKKKINRRYRDRNSARYMTQPVTLIEIKEIEEDLNESNQITKK</sequence>
<name>A0A813MMI1_9BILA</name>